<dbReference type="Pfam" id="PF01590">
    <property type="entry name" value="GAF"/>
    <property type="match status" value="1"/>
</dbReference>
<dbReference type="Proteomes" id="UP001165405">
    <property type="component" value="Unassembled WGS sequence"/>
</dbReference>
<dbReference type="InterPro" id="IPR003018">
    <property type="entry name" value="GAF"/>
</dbReference>
<organism evidence="3 4">
    <name type="scientific">Antribacter soli</name>
    <dbReference type="NCBI Taxonomy" id="2910976"/>
    <lineage>
        <taxon>Bacteria</taxon>
        <taxon>Bacillati</taxon>
        <taxon>Actinomycetota</taxon>
        <taxon>Actinomycetes</taxon>
        <taxon>Micrococcales</taxon>
        <taxon>Promicromonosporaceae</taxon>
        <taxon>Antribacter</taxon>
    </lineage>
</organism>
<feature type="region of interest" description="Disordered" evidence="1">
    <location>
        <begin position="230"/>
        <end position="252"/>
    </location>
</feature>
<reference evidence="3" key="1">
    <citation type="submission" date="2022-01" db="EMBL/GenBank/DDBJ databases">
        <title>Antribacter sp. nov., isolated from Guizhou of China.</title>
        <authorList>
            <person name="Chengliang C."/>
            <person name="Ya Z."/>
        </authorList>
    </citation>
    <scope>NUCLEOTIDE SEQUENCE</scope>
    <source>
        <strain evidence="3">KLBMP 9083</strain>
    </source>
</reference>
<gene>
    <name evidence="3" type="ORF">L1785_15670</name>
</gene>
<keyword evidence="4" id="KW-1185">Reference proteome</keyword>
<accession>A0AA41U887</accession>
<dbReference type="AlphaFoldDB" id="A0AA41U887"/>
<feature type="region of interest" description="Disordered" evidence="1">
    <location>
        <begin position="54"/>
        <end position="73"/>
    </location>
</feature>
<dbReference type="InterPro" id="IPR029016">
    <property type="entry name" value="GAF-like_dom_sf"/>
</dbReference>
<comment type="caution">
    <text evidence="3">The sequence shown here is derived from an EMBL/GenBank/DDBJ whole genome shotgun (WGS) entry which is preliminary data.</text>
</comment>
<evidence type="ECO:0000313" key="3">
    <source>
        <dbReference type="EMBL" id="MCF4122416.1"/>
    </source>
</evidence>
<dbReference type="Gene3D" id="3.30.450.40">
    <property type="match status" value="1"/>
</dbReference>
<evidence type="ECO:0000313" key="4">
    <source>
        <dbReference type="Proteomes" id="UP001165405"/>
    </source>
</evidence>
<feature type="domain" description="GAF" evidence="2">
    <location>
        <begin position="121"/>
        <end position="217"/>
    </location>
</feature>
<sequence>MVPDSTDGRSAAPVALHRDARWVREAYERFVGSGGRRAPEGIDPVVAESWRRSLRSGVDPDGPDGDGGLADADLEDHRSRHPLAVAMPLVRDLTGAATSEGLVVAVSDEGGRLLWVEGRGAGRRTADRVGFVEGAVWREELVGTNAPGTALATRRPVQVIGAEHFWRPVQGLSCTAAPVHDPVTGGVLGVLDVTGGRVAASPVALSLVRATVASVERELAARSATLPDAGRTPWVDGPDLSRGGVGRRTAGPELQVLGPPALRGRPLALRHAEILLLLAEHPRGLSAEELAVLLHPGDLSLVAIRAEVSRLRRAVGAVPGGPLLAGSRPYRLARPLATDAATVRDLLARGDVRGALAAYPEQVLRRSVAPGVERVRDELAAEVRAAVLAARDIRVVEAWAARDEGADDHAAWSLLARLAAPGTPRAARAKARLALLDRDLS</sequence>
<dbReference type="RefSeq" id="WP_236090212.1">
    <property type="nucleotide sequence ID" value="NZ_JAKGSG010000042.1"/>
</dbReference>
<dbReference type="EMBL" id="JAKGSG010000042">
    <property type="protein sequence ID" value="MCF4122416.1"/>
    <property type="molecule type" value="Genomic_DNA"/>
</dbReference>
<proteinExistence type="predicted"/>
<name>A0AA41U887_9MICO</name>
<protein>
    <submittedName>
        <fullName evidence="3">GAF domain-containing protein</fullName>
    </submittedName>
</protein>
<evidence type="ECO:0000256" key="1">
    <source>
        <dbReference type="SAM" id="MobiDB-lite"/>
    </source>
</evidence>
<evidence type="ECO:0000259" key="2">
    <source>
        <dbReference type="Pfam" id="PF01590"/>
    </source>
</evidence>